<feature type="compositionally biased region" description="Polar residues" evidence="1">
    <location>
        <begin position="146"/>
        <end position="162"/>
    </location>
</feature>
<dbReference type="AlphaFoldDB" id="A0AAV4I3W1"/>
<organism evidence="2 3">
    <name type="scientific">Elysia marginata</name>
    <dbReference type="NCBI Taxonomy" id="1093978"/>
    <lineage>
        <taxon>Eukaryota</taxon>
        <taxon>Metazoa</taxon>
        <taxon>Spiralia</taxon>
        <taxon>Lophotrochozoa</taxon>
        <taxon>Mollusca</taxon>
        <taxon>Gastropoda</taxon>
        <taxon>Heterobranchia</taxon>
        <taxon>Euthyneura</taxon>
        <taxon>Panpulmonata</taxon>
        <taxon>Sacoglossa</taxon>
        <taxon>Placobranchoidea</taxon>
        <taxon>Plakobranchidae</taxon>
        <taxon>Elysia</taxon>
    </lineage>
</organism>
<name>A0AAV4I3W1_9GAST</name>
<evidence type="ECO:0000313" key="2">
    <source>
        <dbReference type="EMBL" id="GFS03849.1"/>
    </source>
</evidence>
<dbReference type="Proteomes" id="UP000762676">
    <property type="component" value="Unassembled WGS sequence"/>
</dbReference>
<proteinExistence type="predicted"/>
<evidence type="ECO:0000256" key="1">
    <source>
        <dbReference type="SAM" id="MobiDB-lite"/>
    </source>
</evidence>
<feature type="compositionally biased region" description="Basic and acidic residues" evidence="1">
    <location>
        <begin position="130"/>
        <end position="140"/>
    </location>
</feature>
<accession>A0AAV4I3W1</accession>
<evidence type="ECO:0000313" key="3">
    <source>
        <dbReference type="Proteomes" id="UP000762676"/>
    </source>
</evidence>
<gene>
    <name evidence="2" type="ORF">ElyMa_002897400</name>
</gene>
<reference evidence="2 3" key="1">
    <citation type="journal article" date="2021" name="Elife">
        <title>Chloroplast acquisition without the gene transfer in kleptoplastic sea slugs, Plakobranchus ocellatus.</title>
        <authorList>
            <person name="Maeda T."/>
            <person name="Takahashi S."/>
            <person name="Yoshida T."/>
            <person name="Shimamura S."/>
            <person name="Takaki Y."/>
            <person name="Nagai Y."/>
            <person name="Toyoda A."/>
            <person name="Suzuki Y."/>
            <person name="Arimoto A."/>
            <person name="Ishii H."/>
            <person name="Satoh N."/>
            <person name="Nishiyama T."/>
            <person name="Hasebe M."/>
            <person name="Maruyama T."/>
            <person name="Minagawa J."/>
            <person name="Obokata J."/>
            <person name="Shigenobu S."/>
        </authorList>
    </citation>
    <scope>NUCLEOTIDE SEQUENCE [LARGE SCALE GENOMIC DNA]</scope>
</reference>
<protein>
    <submittedName>
        <fullName evidence="2">Uncharacterized protein</fullName>
    </submittedName>
</protein>
<comment type="caution">
    <text evidence="2">The sequence shown here is derived from an EMBL/GenBank/DDBJ whole genome shotgun (WGS) entry which is preliminary data.</text>
</comment>
<sequence>MPIQKHVVFHPHRCWSYTLWACLLIHLKFFVLPTPPIIFRVLTANHCIYNPPLMSLQLASSEVPLHESTYDSQPASDWTSPTKFSYTGPAQMFIYRWHFNVATKQQLPFSTQENFESQSCSPSSCLEEAAAQRDSDDSKAHRTIKSNKASGWQQGPSSHETQ</sequence>
<feature type="region of interest" description="Disordered" evidence="1">
    <location>
        <begin position="126"/>
        <end position="162"/>
    </location>
</feature>
<keyword evidence="3" id="KW-1185">Reference proteome</keyword>
<dbReference type="EMBL" id="BMAT01005992">
    <property type="protein sequence ID" value="GFS03849.1"/>
    <property type="molecule type" value="Genomic_DNA"/>
</dbReference>